<sequence>MSLEEEQSTREKNKQVVSEYTTEFWGNGNTDVVDKLCADDFVSDCPLHGRRQGKAQVKKMILDFREASLYLQPQRVAFPDFVIHAYGSIPMIAENDYVVVRWIGGGKHTGPAFDDLPIGRLQGQNTGRVIQFSGTTIYTLRDGKIIEEVAEEGALTALQQLGILSSASTAD</sequence>
<evidence type="ECO:0000313" key="2">
    <source>
        <dbReference type="Proteomes" id="UP000054821"/>
    </source>
</evidence>
<dbReference type="RefSeq" id="XP_018657081.1">
    <property type="nucleotide sequence ID" value="XM_018809679.1"/>
</dbReference>
<organism evidence="1 2">
    <name type="scientific">Trichoderma gamsii</name>
    <dbReference type="NCBI Taxonomy" id="398673"/>
    <lineage>
        <taxon>Eukaryota</taxon>
        <taxon>Fungi</taxon>
        <taxon>Dikarya</taxon>
        <taxon>Ascomycota</taxon>
        <taxon>Pezizomycotina</taxon>
        <taxon>Sordariomycetes</taxon>
        <taxon>Hypocreomycetidae</taxon>
        <taxon>Hypocreales</taxon>
        <taxon>Hypocreaceae</taxon>
        <taxon>Trichoderma</taxon>
    </lineage>
</organism>
<keyword evidence="2" id="KW-1185">Reference proteome</keyword>
<dbReference type="InterPro" id="IPR009959">
    <property type="entry name" value="Cyclase_SnoaL-like"/>
</dbReference>
<comment type="caution">
    <text evidence="1">The sequence shown here is derived from an EMBL/GenBank/DDBJ whole genome shotgun (WGS) entry which is preliminary data.</text>
</comment>
<dbReference type="Gene3D" id="3.10.450.50">
    <property type="match status" value="1"/>
</dbReference>
<protein>
    <recommendedName>
        <fullName evidence="3">SnoaL-like polyketide cyclase</fullName>
    </recommendedName>
</protein>
<dbReference type="Pfam" id="PF07366">
    <property type="entry name" value="SnoaL"/>
    <property type="match status" value="1"/>
</dbReference>
<dbReference type="PANTHER" id="PTHR38436">
    <property type="entry name" value="POLYKETIDE CYCLASE SNOAL-LIKE DOMAIN"/>
    <property type="match status" value="1"/>
</dbReference>
<accession>A0A2P4Z8N3</accession>
<name>A0A2P4Z8N3_9HYPO</name>
<dbReference type="PANTHER" id="PTHR38436:SF1">
    <property type="entry name" value="ESTER CYCLASE"/>
    <property type="match status" value="1"/>
</dbReference>
<reference evidence="1 2" key="1">
    <citation type="journal article" date="2016" name="Genome Announc.">
        <title>Draft Whole-Genome Sequence of Trichoderma gamsii T6085, a Promising Biocontrol Agent of Fusarium Head Blight on Wheat.</title>
        <authorList>
            <person name="Baroncelli R."/>
            <person name="Zapparata A."/>
            <person name="Piaggeschi G."/>
            <person name="Sarrocco S."/>
            <person name="Vannacci G."/>
        </authorList>
    </citation>
    <scope>NUCLEOTIDE SEQUENCE [LARGE SCALE GENOMIC DNA]</scope>
    <source>
        <strain evidence="1 2">T6085</strain>
    </source>
</reference>
<dbReference type="GO" id="GO:0030638">
    <property type="term" value="P:polyketide metabolic process"/>
    <property type="evidence" value="ECO:0007669"/>
    <property type="project" value="InterPro"/>
</dbReference>
<proteinExistence type="predicted"/>
<evidence type="ECO:0000313" key="1">
    <source>
        <dbReference type="EMBL" id="PON20659.1"/>
    </source>
</evidence>
<dbReference type="AlphaFoldDB" id="A0A2P4Z8N3"/>
<dbReference type="GeneID" id="29989762"/>
<dbReference type="SUPFAM" id="SSF54427">
    <property type="entry name" value="NTF2-like"/>
    <property type="match status" value="1"/>
</dbReference>
<dbReference type="EMBL" id="JPDN02000063">
    <property type="protein sequence ID" value="PON20659.1"/>
    <property type="molecule type" value="Genomic_DNA"/>
</dbReference>
<gene>
    <name evidence="1" type="ORF">TGAM01_v210445</name>
</gene>
<dbReference type="InterPro" id="IPR032710">
    <property type="entry name" value="NTF2-like_dom_sf"/>
</dbReference>
<evidence type="ECO:0008006" key="3">
    <source>
        <dbReference type="Google" id="ProtNLM"/>
    </source>
</evidence>
<dbReference type="Proteomes" id="UP000054821">
    <property type="component" value="Unassembled WGS sequence"/>
</dbReference>